<dbReference type="Proteomes" id="UP001055811">
    <property type="component" value="Linkage Group LG02"/>
</dbReference>
<dbReference type="EMBL" id="CM042010">
    <property type="protein sequence ID" value="KAI3782780.1"/>
    <property type="molecule type" value="Genomic_DNA"/>
</dbReference>
<name>A0ACB9GID5_CICIN</name>
<comment type="caution">
    <text evidence="1">The sequence shown here is derived from an EMBL/GenBank/DDBJ whole genome shotgun (WGS) entry which is preliminary data.</text>
</comment>
<evidence type="ECO:0000313" key="2">
    <source>
        <dbReference type="Proteomes" id="UP001055811"/>
    </source>
</evidence>
<sequence length="147" mass="16657">MAKFSFLFAAAGLLLLGAMAEATTETIFTTSTTFEENPTGRRSTGMPCSQQMAEQQMLNHCMMYLDTATGMTSRGRMSEPTPEQHLELCCMQLTNIDEWCRCDAIKMMMNQQGWTQQQMGQIMGMATNLPNECHLKPEMCQMRAVWF</sequence>
<organism evidence="1 2">
    <name type="scientific">Cichorium intybus</name>
    <name type="common">Chicory</name>
    <dbReference type="NCBI Taxonomy" id="13427"/>
    <lineage>
        <taxon>Eukaryota</taxon>
        <taxon>Viridiplantae</taxon>
        <taxon>Streptophyta</taxon>
        <taxon>Embryophyta</taxon>
        <taxon>Tracheophyta</taxon>
        <taxon>Spermatophyta</taxon>
        <taxon>Magnoliopsida</taxon>
        <taxon>eudicotyledons</taxon>
        <taxon>Gunneridae</taxon>
        <taxon>Pentapetalae</taxon>
        <taxon>asterids</taxon>
        <taxon>campanulids</taxon>
        <taxon>Asterales</taxon>
        <taxon>Asteraceae</taxon>
        <taxon>Cichorioideae</taxon>
        <taxon>Cichorieae</taxon>
        <taxon>Cichoriinae</taxon>
        <taxon>Cichorium</taxon>
    </lineage>
</organism>
<gene>
    <name evidence="1" type="ORF">L2E82_12836</name>
</gene>
<evidence type="ECO:0000313" key="1">
    <source>
        <dbReference type="EMBL" id="KAI3782780.1"/>
    </source>
</evidence>
<proteinExistence type="predicted"/>
<reference evidence="1 2" key="2">
    <citation type="journal article" date="2022" name="Mol. Ecol. Resour.">
        <title>The genomes of chicory, endive, great burdock and yacon provide insights into Asteraceae paleo-polyploidization history and plant inulin production.</title>
        <authorList>
            <person name="Fan W."/>
            <person name="Wang S."/>
            <person name="Wang H."/>
            <person name="Wang A."/>
            <person name="Jiang F."/>
            <person name="Liu H."/>
            <person name="Zhao H."/>
            <person name="Xu D."/>
            <person name="Zhang Y."/>
        </authorList>
    </citation>
    <scope>NUCLEOTIDE SEQUENCE [LARGE SCALE GENOMIC DNA]</scope>
    <source>
        <strain evidence="2">cv. Punajuju</strain>
        <tissue evidence="1">Leaves</tissue>
    </source>
</reference>
<protein>
    <submittedName>
        <fullName evidence="1">Uncharacterized protein</fullName>
    </submittedName>
</protein>
<accession>A0ACB9GID5</accession>
<keyword evidence="2" id="KW-1185">Reference proteome</keyword>
<reference evidence="2" key="1">
    <citation type="journal article" date="2022" name="Mol. Ecol. Resour.">
        <title>The genomes of chicory, endive, great burdock and yacon provide insights into Asteraceae palaeo-polyploidization history and plant inulin production.</title>
        <authorList>
            <person name="Fan W."/>
            <person name="Wang S."/>
            <person name="Wang H."/>
            <person name="Wang A."/>
            <person name="Jiang F."/>
            <person name="Liu H."/>
            <person name="Zhao H."/>
            <person name="Xu D."/>
            <person name="Zhang Y."/>
        </authorList>
    </citation>
    <scope>NUCLEOTIDE SEQUENCE [LARGE SCALE GENOMIC DNA]</scope>
    <source>
        <strain evidence="2">cv. Punajuju</strain>
    </source>
</reference>